<keyword evidence="13 15" id="KW-0326">Glycosidase</keyword>
<comment type="catalytic activity">
    <reaction evidence="1 15">
        <text>Hydrolysis of DNA containing ring-opened 7-methylguanine residues, releasing 2,6-diamino-4-hydroxy-5-(N-methyl)formamidopyrimidine.</text>
        <dbReference type="EC" id="3.2.2.23"/>
    </reaction>
</comment>
<dbReference type="NCBIfam" id="TIGR00577">
    <property type="entry name" value="fpg"/>
    <property type="match status" value="1"/>
</dbReference>
<name>A0A1Y6D9J7_9GAMM</name>
<keyword evidence="12 15" id="KW-0511">Multifunctional enzyme</keyword>
<dbReference type="GO" id="GO:0008270">
    <property type="term" value="F:zinc ion binding"/>
    <property type="evidence" value="ECO:0007669"/>
    <property type="project" value="UniProtKB-UniRule"/>
</dbReference>
<keyword evidence="9 15" id="KW-0238">DNA-binding</keyword>
<feature type="active site" description="Proton donor" evidence="15">
    <location>
        <position position="3"/>
    </location>
</feature>
<evidence type="ECO:0000256" key="8">
    <source>
        <dbReference type="ARBA" id="ARBA00022833"/>
    </source>
</evidence>
<dbReference type="HAMAP" id="MF_00103">
    <property type="entry name" value="Fapy_DNA_glycosyl"/>
    <property type="match status" value="1"/>
</dbReference>
<protein>
    <recommendedName>
        <fullName evidence="15">Formamidopyrimidine-DNA glycosylase</fullName>
        <shortName evidence="15">Fapy-DNA glycosylase</shortName>
        <ecNumber evidence="15">3.2.2.23</ecNumber>
    </recommendedName>
    <alternativeName>
        <fullName evidence="15">DNA-(apurinic or apyrimidinic site) lyase MutM</fullName>
        <shortName evidence="15">AP lyase MutM</shortName>
        <ecNumber evidence="15">4.2.99.18</ecNumber>
    </alternativeName>
</protein>
<sequence length="271" mass="29555">MPELPEVETTRRGIEPHALGQGIVALVVRESRLRWPIPPDLPDKLPGLAVVAVRRRGKYLLLDTAAGCLILHLGMSGSLRVCDPALPPRKHDHFDLVLGNGLCLRFHDPRRFGCLLWTEADPRAHPLLAALGPEPLEADFSGAYLHRRAEGRNTAVKAFLMDSHVVVGVGNIYANEALFMAGLLPTRAAGRVSLAGYERLAAAVREVLAASIAQGGTTLRDFVNEAGHPGYFQQTLRVYGRAGEPCRACAAPVRLERLGQRATYWCPTCQH</sequence>
<comment type="subunit">
    <text evidence="3 15">Monomer.</text>
</comment>
<dbReference type="GO" id="GO:0003684">
    <property type="term" value="F:damaged DNA binding"/>
    <property type="evidence" value="ECO:0007669"/>
    <property type="project" value="InterPro"/>
</dbReference>
<organism evidence="18 19">
    <name type="scientific">Methylomagnum ishizawai</name>
    <dbReference type="NCBI Taxonomy" id="1760988"/>
    <lineage>
        <taxon>Bacteria</taxon>
        <taxon>Pseudomonadati</taxon>
        <taxon>Pseudomonadota</taxon>
        <taxon>Gammaproteobacteria</taxon>
        <taxon>Methylococcales</taxon>
        <taxon>Methylococcaceae</taxon>
        <taxon>Methylomagnum</taxon>
    </lineage>
</organism>
<keyword evidence="7 15" id="KW-0378">Hydrolase</keyword>
<evidence type="ECO:0000256" key="9">
    <source>
        <dbReference type="ARBA" id="ARBA00023125"/>
    </source>
</evidence>
<dbReference type="PANTHER" id="PTHR22993">
    <property type="entry name" value="FORMAMIDOPYRIMIDINE-DNA GLYCOSYLASE"/>
    <property type="match status" value="1"/>
</dbReference>
<dbReference type="PROSITE" id="PS51066">
    <property type="entry name" value="ZF_FPG_2"/>
    <property type="match status" value="1"/>
</dbReference>
<dbReference type="PANTHER" id="PTHR22993:SF9">
    <property type="entry name" value="FORMAMIDOPYRIMIDINE-DNA GLYCOSYLASE"/>
    <property type="match status" value="1"/>
</dbReference>
<dbReference type="FunFam" id="1.10.8.50:FF:000003">
    <property type="entry name" value="Formamidopyrimidine-DNA glycosylase"/>
    <property type="match status" value="1"/>
</dbReference>
<dbReference type="Gene3D" id="1.10.8.50">
    <property type="match status" value="1"/>
</dbReference>
<keyword evidence="11 15" id="KW-0456">Lyase</keyword>
<dbReference type="InterPro" id="IPR015887">
    <property type="entry name" value="DNA_glyclase_Znf_dom_DNA_BS"/>
</dbReference>
<dbReference type="CDD" id="cd08966">
    <property type="entry name" value="EcFpg-like_N"/>
    <property type="match status" value="1"/>
</dbReference>
<comment type="catalytic activity">
    <reaction evidence="14 15">
        <text>2'-deoxyribonucleotide-(2'-deoxyribose 5'-phosphate)-2'-deoxyribonucleotide-DNA = a 3'-end 2'-deoxyribonucleotide-(2,3-dehydro-2,3-deoxyribose 5'-phosphate)-DNA + a 5'-end 5'-phospho-2'-deoxyribonucleoside-DNA + H(+)</text>
        <dbReference type="Rhea" id="RHEA:66592"/>
        <dbReference type="Rhea" id="RHEA-COMP:13180"/>
        <dbReference type="Rhea" id="RHEA-COMP:16897"/>
        <dbReference type="Rhea" id="RHEA-COMP:17067"/>
        <dbReference type="ChEBI" id="CHEBI:15378"/>
        <dbReference type="ChEBI" id="CHEBI:136412"/>
        <dbReference type="ChEBI" id="CHEBI:157695"/>
        <dbReference type="ChEBI" id="CHEBI:167181"/>
        <dbReference type="EC" id="4.2.99.18"/>
    </reaction>
</comment>
<keyword evidence="8 15" id="KW-0862">Zinc</keyword>
<evidence type="ECO:0000313" key="19">
    <source>
        <dbReference type="Proteomes" id="UP000192923"/>
    </source>
</evidence>
<feature type="binding site" evidence="15">
    <location>
        <position position="110"/>
    </location>
    <ligand>
        <name>DNA</name>
        <dbReference type="ChEBI" id="CHEBI:16991"/>
    </ligand>
</feature>
<evidence type="ECO:0000256" key="11">
    <source>
        <dbReference type="ARBA" id="ARBA00023239"/>
    </source>
</evidence>
<evidence type="ECO:0000256" key="13">
    <source>
        <dbReference type="ARBA" id="ARBA00023295"/>
    </source>
</evidence>
<keyword evidence="19" id="KW-1185">Reference proteome</keyword>
<dbReference type="SMART" id="SM01232">
    <property type="entry name" value="H2TH"/>
    <property type="match status" value="1"/>
</dbReference>
<dbReference type="EMBL" id="FXAM01000001">
    <property type="protein sequence ID" value="SMF96874.1"/>
    <property type="molecule type" value="Genomic_DNA"/>
</dbReference>
<accession>A0A1Y6D9J7</accession>
<dbReference type="Proteomes" id="UP000192923">
    <property type="component" value="Unassembled WGS sequence"/>
</dbReference>
<comment type="function">
    <text evidence="15">Involved in base excision repair of DNA damaged by oxidation or by mutagenic agents. Acts as DNA glycosylase that recognizes and removes damaged bases. Has a preference for oxidized purines, such as 7,8-dihydro-8-oxoguanine (8-oxoG). Has AP (apurinic/apyrimidinic) lyase activity and introduces nicks in the DNA strand. Cleaves the DNA backbone by beta-delta elimination to generate a single-strand break at the site of the removed base with both 3'- and 5'-phosphates.</text>
</comment>
<evidence type="ECO:0000256" key="15">
    <source>
        <dbReference type="HAMAP-Rule" id="MF_00103"/>
    </source>
</evidence>
<feature type="active site" description="Proton donor; for delta-elimination activity" evidence="15">
    <location>
        <position position="261"/>
    </location>
</feature>
<reference evidence="18 19" key="1">
    <citation type="submission" date="2016-12" db="EMBL/GenBank/DDBJ databases">
        <authorList>
            <person name="Song W.-J."/>
            <person name="Kurnit D.M."/>
        </authorList>
    </citation>
    <scope>NUCLEOTIDE SEQUENCE [LARGE SCALE GENOMIC DNA]</scope>
    <source>
        <strain evidence="18 19">175</strain>
    </source>
</reference>
<evidence type="ECO:0000256" key="4">
    <source>
        <dbReference type="ARBA" id="ARBA00022723"/>
    </source>
</evidence>
<dbReference type="EC" id="4.2.99.18" evidence="15"/>
<dbReference type="Gene3D" id="3.20.190.10">
    <property type="entry name" value="MutM-like, N-terminal"/>
    <property type="match status" value="1"/>
</dbReference>
<feature type="domain" description="FPG-type" evidence="16">
    <location>
        <begin position="237"/>
        <end position="271"/>
    </location>
</feature>
<comment type="cofactor">
    <cofactor evidence="15">
        <name>Zn(2+)</name>
        <dbReference type="ChEBI" id="CHEBI:29105"/>
    </cofactor>
    <text evidence="15">Binds 1 zinc ion per subunit.</text>
</comment>
<dbReference type="InterPro" id="IPR000214">
    <property type="entry name" value="Znf_DNA_glyclase/AP_lyase"/>
</dbReference>
<evidence type="ECO:0000256" key="10">
    <source>
        <dbReference type="ARBA" id="ARBA00023204"/>
    </source>
</evidence>
<dbReference type="EC" id="3.2.2.23" evidence="15"/>
<feature type="active site" description="Proton donor; for beta-elimination activity" evidence="15">
    <location>
        <position position="58"/>
    </location>
</feature>
<proteinExistence type="inferred from homology"/>
<dbReference type="Pfam" id="PF01149">
    <property type="entry name" value="Fapy_DNA_glyco"/>
    <property type="match status" value="1"/>
</dbReference>
<evidence type="ECO:0000256" key="3">
    <source>
        <dbReference type="ARBA" id="ARBA00011245"/>
    </source>
</evidence>
<dbReference type="InterPro" id="IPR010663">
    <property type="entry name" value="Znf_FPG/IleRS"/>
</dbReference>
<feature type="active site" description="Schiff-base intermediate with DNA" evidence="15">
    <location>
        <position position="2"/>
    </location>
</feature>
<feature type="domain" description="Formamidopyrimidine-DNA glycosylase catalytic" evidence="17">
    <location>
        <begin position="2"/>
        <end position="113"/>
    </location>
</feature>
<evidence type="ECO:0000256" key="7">
    <source>
        <dbReference type="ARBA" id="ARBA00022801"/>
    </source>
</evidence>
<dbReference type="SUPFAM" id="SSF46946">
    <property type="entry name" value="S13-like H2TH domain"/>
    <property type="match status" value="1"/>
</dbReference>
<gene>
    <name evidence="15" type="primary">mutM</name>
    <name evidence="15" type="synonym">fpg</name>
    <name evidence="18" type="ORF">SAMN02949497_4288</name>
</gene>
<dbReference type="NCBIfam" id="NF002211">
    <property type="entry name" value="PRK01103.1"/>
    <property type="match status" value="1"/>
</dbReference>
<evidence type="ECO:0000313" key="18">
    <source>
        <dbReference type="EMBL" id="SMF96874.1"/>
    </source>
</evidence>
<dbReference type="InterPro" id="IPR020629">
    <property type="entry name" value="FPG_Glyclase"/>
</dbReference>
<evidence type="ECO:0000256" key="6">
    <source>
        <dbReference type="ARBA" id="ARBA00022771"/>
    </source>
</evidence>
<dbReference type="InterPro" id="IPR010979">
    <property type="entry name" value="Ribosomal_uS13-like_H2TH"/>
</dbReference>
<dbReference type="FunFam" id="3.20.190.10:FF:000001">
    <property type="entry name" value="Formamidopyrimidine-DNA glycosylase"/>
    <property type="match status" value="1"/>
</dbReference>
<dbReference type="InterPro" id="IPR035937">
    <property type="entry name" value="FPG_N"/>
</dbReference>
<dbReference type="GO" id="GO:0034039">
    <property type="term" value="F:8-oxo-7,8-dihydroguanine DNA N-glycosylase activity"/>
    <property type="evidence" value="ECO:0007669"/>
    <property type="project" value="TreeGrafter"/>
</dbReference>
<evidence type="ECO:0000259" key="16">
    <source>
        <dbReference type="PROSITE" id="PS51066"/>
    </source>
</evidence>
<dbReference type="Pfam" id="PF06827">
    <property type="entry name" value="zf-FPG_IleRS"/>
    <property type="match status" value="1"/>
</dbReference>
<keyword evidence="4 15" id="KW-0479">Metal-binding</keyword>
<evidence type="ECO:0000256" key="2">
    <source>
        <dbReference type="ARBA" id="ARBA00009409"/>
    </source>
</evidence>
<dbReference type="InterPro" id="IPR015886">
    <property type="entry name" value="H2TH_FPG"/>
</dbReference>
<dbReference type="SMART" id="SM00898">
    <property type="entry name" value="Fapy_DNA_glyco"/>
    <property type="match status" value="1"/>
</dbReference>
<dbReference type="InterPro" id="IPR012319">
    <property type="entry name" value="FPG_cat"/>
</dbReference>
<keyword evidence="10 15" id="KW-0234">DNA repair</keyword>
<dbReference type="SUPFAM" id="SSF57716">
    <property type="entry name" value="Glucocorticoid receptor-like (DNA-binding domain)"/>
    <property type="match status" value="1"/>
</dbReference>
<keyword evidence="6 15" id="KW-0863">Zinc-finger</keyword>
<evidence type="ECO:0000256" key="5">
    <source>
        <dbReference type="ARBA" id="ARBA00022763"/>
    </source>
</evidence>
<dbReference type="GO" id="GO:0140078">
    <property type="term" value="F:class I DNA-(apurinic or apyrimidinic site) endonuclease activity"/>
    <property type="evidence" value="ECO:0007669"/>
    <property type="project" value="UniProtKB-EC"/>
</dbReference>
<dbReference type="AlphaFoldDB" id="A0A1Y6D9J7"/>
<dbReference type="SUPFAM" id="SSF81624">
    <property type="entry name" value="N-terminal domain of MutM-like DNA repair proteins"/>
    <property type="match status" value="1"/>
</dbReference>
<dbReference type="RefSeq" id="WP_085215724.1">
    <property type="nucleotide sequence ID" value="NZ_FXAM01000001.1"/>
</dbReference>
<dbReference type="OrthoDB" id="9800855at2"/>
<evidence type="ECO:0000256" key="1">
    <source>
        <dbReference type="ARBA" id="ARBA00001668"/>
    </source>
</evidence>
<dbReference type="STRING" id="1760988.SAMN02949497_4288"/>
<keyword evidence="5 15" id="KW-0227">DNA damage</keyword>
<dbReference type="PROSITE" id="PS01242">
    <property type="entry name" value="ZF_FPG_1"/>
    <property type="match status" value="1"/>
</dbReference>
<comment type="similarity">
    <text evidence="2 15">Belongs to the FPG family.</text>
</comment>
<evidence type="ECO:0000259" key="17">
    <source>
        <dbReference type="PROSITE" id="PS51068"/>
    </source>
</evidence>
<dbReference type="Pfam" id="PF06831">
    <property type="entry name" value="H2TH"/>
    <property type="match status" value="1"/>
</dbReference>
<feature type="binding site" evidence="15">
    <location>
        <position position="91"/>
    </location>
    <ligand>
        <name>DNA</name>
        <dbReference type="ChEBI" id="CHEBI:16991"/>
    </ligand>
</feature>
<feature type="binding site" evidence="15">
    <location>
        <position position="152"/>
    </location>
    <ligand>
        <name>DNA</name>
        <dbReference type="ChEBI" id="CHEBI:16991"/>
    </ligand>
</feature>
<dbReference type="GO" id="GO:0006284">
    <property type="term" value="P:base-excision repair"/>
    <property type="evidence" value="ECO:0007669"/>
    <property type="project" value="InterPro"/>
</dbReference>
<evidence type="ECO:0000256" key="12">
    <source>
        <dbReference type="ARBA" id="ARBA00023268"/>
    </source>
</evidence>
<evidence type="ECO:0000256" key="14">
    <source>
        <dbReference type="ARBA" id="ARBA00044632"/>
    </source>
</evidence>
<dbReference type="PROSITE" id="PS51068">
    <property type="entry name" value="FPG_CAT"/>
    <property type="match status" value="1"/>
</dbReference>